<feature type="compositionally biased region" description="Polar residues" evidence="2">
    <location>
        <begin position="586"/>
        <end position="600"/>
    </location>
</feature>
<evidence type="ECO:0000313" key="4">
    <source>
        <dbReference type="Proteomes" id="UP000735302"/>
    </source>
</evidence>
<gene>
    <name evidence="3" type="ORF">PoB_002830200</name>
</gene>
<keyword evidence="4" id="KW-1185">Reference proteome</keyword>
<feature type="compositionally biased region" description="Basic and acidic residues" evidence="2">
    <location>
        <begin position="681"/>
        <end position="719"/>
    </location>
</feature>
<accession>A0AAV4A4L8</accession>
<dbReference type="Proteomes" id="UP000735302">
    <property type="component" value="Unassembled WGS sequence"/>
</dbReference>
<reference evidence="3 4" key="1">
    <citation type="journal article" date="2021" name="Elife">
        <title>Chloroplast acquisition without the gene transfer in kleptoplastic sea slugs, Plakobranchus ocellatus.</title>
        <authorList>
            <person name="Maeda T."/>
            <person name="Takahashi S."/>
            <person name="Yoshida T."/>
            <person name="Shimamura S."/>
            <person name="Takaki Y."/>
            <person name="Nagai Y."/>
            <person name="Toyoda A."/>
            <person name="Suzuki Y."/>
            <person name="Arimoto A."/>
            <person name="Ishii H."/>
            <person name="Satoh N."/>
            <person name="Nishiyama T."/>
            <person name="Hasebe M."/>
            <person name="Maruyama T."/>
            <person name="Minagawa J."/>
            <person name="Obokata J."/>
            <person name="Shigenobu S."/>
        </authorList>
    </citation>
    <scope>NUCLEOTIDE SEQUENCE [LARGE SCALE GENOMIC DNA]</scope>
</reference>
<feature type="coiled-coil region" evidence="1">
    <location>
        <begin position="37"/>
        <end position="64"/>
    </location>
</feature>
<keyword evidence="3" id="KW-0436">Ligase</keyword>
<dbReference type="GO" id="GO:0042175">
    <property type="term" value="C:nuclear outer membrane-endoplasmic reticulum membrane network"/>
    <property type="evidence" value="ECO:0007669"/>
    <property type="project" value="TreeGrafter"/>
</dbReference>
<dbReference type="PANTHER" id="PTHR31027">
    <property type="entry name" value="NUCLEAR SEGREGATION PROTEIN BFR1"/>
    <property type="match status" value="1"/>
</dbReference>
<organism evidence="3 4">
    <name type="scientific">Plakobranchus ocellatus</name>
    <dbReference type="NCBI Taxonomy" id="259542"/>
    <lineage>
        <taxon>Eukaryota</taxon>
        <taxon>Metazoa</taxon>
        <taxon>Spiralia</taxon>
        <taxon>Lophotrochozoa</taxon>
        <taxon>Mollusca</taxon>
        <taxon>Gastropoda</taxon>
        <taxon>Heterobranchia</taxon>
        <taxon>Euthyneura</taxon>
        <taxon>Panpulmonata</taxon>
        <taxon>Sacoglossa</taxon>
        <taxon>Placobranchoidea</taxon>
        <taxon>Plakobranchidae</taxon>
        <taxon>Plakobranchus</taxon>
    </lineage>
</organism>
<feature type="region of interest" description="Disordered" evidence="2">
    <location>
        <begin position="457"/>
        <end position="520"/>
    </location>
</feature>
<dbReference type="EMBL" id="BLXT01003539">
    <property type="protein sequence ID" value="GFO01797.1"/>
    <property type="molecule type" value="Genomic_DNA"/>
</dbReference>
<dbReference type="GO" id="GO:1990904">
    <property type="term" value="C:ribonucleoprotein complex"/>
    <property type="evidence" value="ECO:0007669"/>
    <property type="project" value="TreeGrafter"/>
</dbReference>
<dbReference type="GO" id="GO:0008298">
    <property type="term" value="P:intracellular mRNA localization"/>
    <property type="evidence" value="ECO:0007669"/>
    <property type="project" value="TreeGrafter"/>
</dbReference>
<keyword evidence="1" id="KW-0175">Coiled coil</keyword>
<name>A0AAV4A4L8_9GAST</name>
<feature type="compositionally biased region" description="Low complexity" evidence="2">
    <location>
        <begin position="613"/>
        <end position="623"/>
    </location>
</feature>
<evidence type="ECO:0000256" key="2">
    <source>
        <dbReference type="SAM" id="MobiDB-lite"/>
    </source>
</evidence>
<feature type="region of interest" description="Disordered" evidence="2">
    <location>
        <begin position="1080"/>
        <end position="1101"/>
    </location>
</feature>
<evidence type="ECO:0000313" key="3">
    <source>
        <dbReference type="EMBL" id="GFO01797.1"/>
    </source>
</evidence>
<feature type="compositionally biased region" description="Acidic residues" evidence="2">
    <location>
        <begin position="1"/>
        <end position="10"/>
    </location>
</feature>
<sequence length="1101" mass="120195">MEEDLDDENVDCTLQPGEDSFEKKTRPPNRRKFDEDMSALTSHIQEKEAELEKLKSNAALHISKDLNSLKAEKFAKITQRKEIDAQLERINKIIPEKMKHLNQLELSLYYKSEEKINTAIGRLEWNLKVQSFKLSEEKKIVSEIDGLKRSKKVLAQYLTLKQEINGIRDHQRSMREERDTLYRSVSQIKTREEKLRKNAGIARASVQQCKREIDGLYETKRSMLSSYRKQKDEYNEVKEKQRQEGLKRRESFLQDKRKRIAEKEAARVPFEEELHLCNTLIAYLGRFNTQPVSESSADSQDDPEYAEEIDDGQYVLLKKADEEHSGNLRKLSRKNRRSRKQTMVKQMTHTPEALSQFLTLNLEAPASTADIGNILDKLVALKAQYERAQSVSPHISEVASDAGISATESLICEMSRQVSKTESSEEGGNEGVDAEHEGSKEEDKIYADMLLHCFGGSQSPCPRDDQKGLPEGTSSSSREEFGAVGGHAEAWDSQDGTGQNSDSTVEGDSGSSESQASACEVKTSISALQVSSDSMGGAVGGVSFSDDSPVETKIEYSDIGRGKAGGNPAPLYSQMLLKPPREPSQRLDSQQMLSTASSGARNKIFSPRGQRHPPLAASASSPAGLMQMSSTHQVQPSRQSQSMDSAHSQGKVSSGQGKGGASRGRGKDPVSVNRRSTFSGHAKEIPKFKESDKTAKQRRETFSGQRKDKEISTRGKLDQGGDSLWKNLATGSSLFSQTEPSAGKTEKLPNRPNQLTHEVTLPTFPPLSASWSGIASGSIKSATSSNTTSGLWAASYSAVVSPQSSTNSLLPIHHPTMGRGHHRHSLQPSTDNTQHQALASRVSAPTAMDSQAEQELQKMPLAARASFPRSPLLSPNMPRQASTPVSDSPFAHTPLTSPMTSLSGLASLGINEDFPPLSFSASMPAPPRRNSSNSSFSSKSVNSSMAAPVIPGTSHFQAHLSSLGVQDISQPPLAQYQATSSHGPSFTESGVGKNLPGSDNNLVFSKQTSDLDLSDPSALLPLAPESLEVQDVARGGPSISDVQQTFFSALPPSEQASVPQEIPTDESFTARWVESSIAFTDSPQHSANSCEPSEYTESTNL</sequence>
<dbReference type="PANTHER" id="PTHR31027:SF2">
    <property type="entry name" value="LEBERCILIN DOMAIN-CONTAINING PROTEIN"/>
    <property type="match status" value="1"/>
</dbReference>
<feature type="region of interest" description="Disordered" evidence="2">
    <location>
        <begin position="919"/>
        <end position="941"/>
    </location>
</feature>
<proteinExistence type="predicted"/>
<feature type="region of interest" description="Disordered" evidence="2">
    <location>
        <begin position="974"/>
        <end position="1003"/>
    </location>
</feature>
<feature type="region of interest" description="Disordered" evidence="2">
    <location>
        <begin position="817"/>
        <end position="896"/>
    </location>
</feature>
<feature type="compositionally biased region" description="Polar residues" evidence="2">
    <location>
        <begin position="826"/>
        <end position="837"/>
    </location>
</feature>
<dbReference type="AlphaFoldDB" id="A0AAV4A4L8"/>
<feature type="compositionally biased region" description="Low complexity" evidence="2">
    <location>
        <begin position="920"/>
        <end position="941"/>
    </location>
</feature>
<feature type="compositionally biased region" description="Polar residues" evidence="2">
    <location>
        <begin position="729"/>
        <end position="740"/>
    </location>
</feature>
<dbReference type="GO" id="GO:0005783">
    <property type="term" value="C:endoplasmic reticulum"/>
    <property type="evidence" value="ECO:0007669"/>
    <property type="project" value="TreeGrafter"/>
</dbReference>
<feature type="compositionally biased region" description="Polar residues" evidence="2">
    <location>
        <begin position="494"/>
        <end position="520"/>
    </location>
</feature>
<feature type="compositionally biased region" description="Polar residues" evidence="2">
    <location>
        <begin position="976"/>
        <end position="988"/>
    </location>
</feature>
<protein>
    <submittedName>
        <fullName evidence="3">DNA ligase 1-like</fullName>
    </submittedName>
</protein>
<feature type="compositionally biased region" description="Polar residues" evidence="2">
    <location>
        <begin position="877"/>
        <end position="886"/>
    </location>
</feature>
<dbReference type="GO" id="GO:0016874">
    <property type="term" value="F:ligase activity"/>
    <property type="evidence" value="ECO:0007669"/>
    <property type="project" value="UniProtKB-KW"/>
</dbReference>
<comment type="caution">
    <text evidence="3">The sequence shown here is derived from an EMBL/GenBank/DDBJ whole genome shotgun (WGS) entry which is preliminary data.</text>
</comment>
<feature type="compositionally biased region" description="Basic and acidic residues" evidence="2">
    <location>
        <begin position="20"/>
        <end position="32"/>
    </location>
</feature>
<dbReference type="InterPro" id="IPR039604">
    <property type="entry name" value="Bfr1"/>
</dbReference>
<feature type="compositionally biased region" description="Polar residues" evidence="2">
    <location>
        <begin position="627"/>
        <end position="647"/>
    </location>
</feature>
<dbReference type="GO" id="GO:0003729">
    <property type="term" value="F:mRNA binding"/>
    <property type="evidence" value="ECO:0007669"/>
    <property type="project" value="TreeGrafter"/>
</dbReference>
<feature type="region of interest" description="Disordered" evidence="2">
    <location>
        <begin position="1"/>
        <end position="32"/>
    </location>
</feature>
<feature type="region of interest" description="Disordered" evidence="2">
    <location>
        <begin position="415"/>
        <end position="439"/>
    </location>
</feature>
<feature type="region of interest" description="Disordered" evidence="2">
    <location>
        <begin position="557"/>
        <end position="753"/>
    </location>
</feature>
<evidence type="ECO:0000256" key="1">
    <source>
        <dbReference type="SAM" id="Coils"/>
    </source>
</evidence>